<reference evidence="10 11" key="2">
    <citation type="journal article" date="2018" name="Plant J.">
        <title>The Physcomitrella patens chromosome-scale assembly reveals moss genome structure and evolution.</title>
        <authorList>
            <person name="Lang D."/>
            <person name="Ullrich K.K."/>
            <person name="Murat F."/>
            <person name="Fuchs J."/>
            <person name="Jenkins J."/>
            <person name="Haas F.B."/>
            <person name="Piednoel M."/>
            <person name="Gundlach H."/>
            <person name="Van Bel M."/>
            <person name="Meyberg R."/>
            <person name="Vives C."/>
            <person name="Morata J."/>
            <person name="Symeonidi A."/>
            <person name="Hiss M."/>
            <person name="Muchero W."/>
            <person name="Kamisugi Y."/>
            <person name="Saleh O."/>
            <person name="Blanc G."/>
            <person name="Decker E.L."/>
            <person name="van Gessel N."/>
            <person name="Grimwood J."/>
            <person name="Hayes R.D."/>
            <person name="Graham S.W."/>
            <person name="Gunter L.E."/>
            <person name="McDaniel S.F."/>
            <person name="Hoernstein S.N.W."/>
            <person name="Larsson A."/>
            <person name="Li F.W."/>
            <person name="Perroud P.F."/>
            <person name="Phillips J."/>
            <person name="Ranjan P."/>
            <person name="Rokshar D.S."/>
            <person name="Rothfels C.J."/>
            <person name="Schneider L."/>
            <person name="Shu S."/>
            <person name="Stevenson D.W."/>
            <person name="Thummler F."/>
            <person name="Tillich M."/>
            <person name="Villarreal Aguilar J.C."/>
            <person name="Widiez T."/>
            <person name="Wong G.K."/>
            <person name="Wymore A."/>
            <person name="Zhang Y."/>
            <person name="Zimmer A.D."/>
            <person name="Quatrano R.S."/>
            <person name="Mayer K.F.X."/>
            <person name="Goodstein D."/>
            <person name="Casacuberta J.M."/>
            <person name="Vandepoele K."/>
            <person name="Reski R."/>
            <person name="Cuming A.C."/>
            <person name="Tuskan G.A."/>
            <person name="Maumus F."/>
            <person name="Salse J."/>
            <person name="Schmutz J."/>
            <person name="Rensing S.A."/>
        </authorList>
    </citation>
    <scope>NUCLEOTIDE SEQUENCE [LARGE SCALE GENOMIC DNA]</scope>
    <source>
        <strain evidence="10 11">cv. Gransden 2004</strain>
    </source>
</reference>
<evidence type="ECO:0000256" key="1">
    <source>
        <dbReference type="ARBA" id="ARBA00004167"/>
    </source>
</evidence>
<evidence type="ECO:0008006" key="12">
    <source>
        <dbReference type="Google" id="ProtNLM"/>
    </source>
</evidence>
<dbReference type="GO" id="GO:0016020">
    <property type="term" value="C:membrane"/>
    <property type="evidence" value="ECO:0007669"/>
    <property type="project" value="UniProtKB-SubCell"/>
</dbReference>
<proteinExistence type="inferred from homology"/>
<accession>A0A7I4CJU6</accession>
<evidence type="ECO:0000256" key="6">
    <source>
        <dbReference type="ARBA" id="ARBA00023136"/>
    </source>
</evidence>
<comment type="similarity">
    <text evidence="2">Belongs to the PC-esterase family. TBL subfamily.</text>
</comment>
<feature type="compositionally biased region" description="Basic and acidic residues" evidence="7">
    <location>
        <begin position="76"/>
        <end position="107"/>
    </location>
</feature>
<feature type="region of interest" description="Disordered" evidence="7">
    <location>
        <begin position="1"/>
        <end position="107"/>
    </location>
</feature>
<dbReference type="PANTHER" id="PTHR32285">
    <property type="entry name" value="PROTEIN TRICHOME BIREFRINGENCE-LIKE 9-RELATED"/>
    <property type="match status" value="1"/>
</dbReference>
<keyword evidence="5" id="KW-1133">Transmembrane helix</keyword>
<dbReference type="Gramene" id="Pp3c24_18900V3.4">
    <property type="protein sequence ID" value="Pp3c24_18900V3.4"/>
    <property type="gene ID" value="Pp3c24_18900"/>
</dbReference>
<dbReference type="GO" id="GO:0016413">
    <property type="term" value="F:O-acetyltransferase activity"/>
    <property type="evidence" value="ECO:0007669"/>
    <property type="project" value="InterPro"/>
</dbReference>
<evidence type="ECO:0000259" key="9">
    <source>
        <dbReference type="Pfam" id="PF14416"/>
    </source>
</evidence>
<evidence type="ECO:0000256" key="5">
    <source>
        <dbReference type="ARBA" id="ARBA00022989"/>
    </source>
</evidence>
<evidence type="ECO:0000313" key="10">
    <source>
        <dbReference type="EnsemblPlants" id="Pp3c24_18900V3.4"/>
    </source>
</evidence>
<evidence type="ECO:0000256" key="7">
    <source>
        <dbReference type="SAM" id="MobiDB-lite"/>
    </source>
</evidence>
<dbReference type="InterPro" id="IPR026057">
    <property type="entry name" value="TBL_C"/>
</dbReference>
<feature type="domain" description="Trichome birefringence-like C-terminal" evidence="8">
    <location>
        <begin position="225"/>
        <end position="501"/>
    </location>
</feature>
<keyword evidence="4" id="KW-0735">Signal-anchor</keyword>
<dbReference type="InterPro" id="IPR029962">
    <property type="entry name" value="TBL"/>
</dbReference>
<comment type="subcellular location">
    <subcellularLocation>
        <location evidence="1">Membrane</location>
        <topology evidence="1">Single-pass membrane protein</topology>
    </subcellularLocation>
</comment>
<reference evidence="10 11" key="1">
    <citation type="journal article" date="2008" name="Science">
        <title>The Physcomitrella genome reveals evolutionary insights into the conquest of land by plants.</title>
        <authorList>
            <person name="Rensing S."/>
            <person name="Lang D."/>
            <person name="Zimmer A."/>
            <person name="Terry A."/>
            <person name="Salamov A."/>
            <person name="Shapiro H."/>
            <person name="Nishiyama T."/>
            <person name="Perroud P.-F."/>
            <person name="Lindquist E."/>
            <person name="Kamisugi Y."/>
            <person name="Tanahashi T."/>
            <person name="Sakakibara K."/>
            <person name="Fujita T."/>
            <person name="Oishi K."/>
            <person name="Shin-I T."/>
            <person name="Kuroki Y."/>
            <person name="Toyoda A."/>
            <person name="Suzuki Y."/>
            <person name="Hashimoto A."/>
            <person name="Yamaguchi K."/>
            <person name="Sugano A."/>
            <person name="Kohara Y."/>
            <person name="Fujiyama A."/>
            <person name="Anterola A."/>
            <person name="Aoki S."/>
            <person name="Ashton N."/>
            <person name="Barbazuk W.B."/>
            <person name="Barker E."/>
            <person name="Bennetzen J."/>
            <person name="Bezanilla M."/>
            <person name="Blankenship R."/>
            <person name="Cho S.H."/>
            <person name="Dutcher S."/>
            <person name="Estelle M."/>
            <person name="Fawcett J.A."/>
            <person name="Gundlach H."/>
            <person name="Hanada K."/>
            <person name="Heyl A."/>
            <person name="Hicks K.A."/>
            <person name="Hugh J."/>
            <person name="Lohr M."/>
            <person name="Mayer K."/>
            <person name="Melkozernov A."/>
            <person name="Murata T."/>
            <person name="Nelson D."/>
            <person name="Pils B."/>
            <person name="Prigge M."/>
            <person name="Reiss B."/>
            <person name="Renner T."/>
            <person name="Rombauts S."/>
            <person name="Rushton P."/>
            <person name="Sanderfoot A."/>
            <person name="Schween G."/>
            <person name="Shiu S.-H."/>
            <person name="Stueber K."/>
            <person name="Theodoulou F.L."/>
            <person name="Tu H."/>
            <person name="Van de Peer Y."/>
            <person name="Verrier P.J."/>
            <person name="Waters E."/>
            <person name="Wood A."/>
            <person name="Yang L."/>
            <person name="Cove D."/>
            <person name="Cuming A."/>
            <person name="Hasebe M."/>
            <person name="Lucas S."/>
            <person name="Mishler D.B."/>
            <person name="Reski R."/>
            <person name="Grigoriev I."/>
            <person name="Quatrano R.S."/>
            <person name="Boore J.L."/>
        </authorList>
    </citation>
    <scope>NUCLEOTIDE SEQUENCE [LARGE SCALE GENOMIC DNA]</scope>
    <source>
        <strain evidence="10 11">cv. Gransden 2004</strain>
    </source>
</reference>
<sequence length="516" mass="57575">MFAVIVASDLTESDTTPDSMEEQEPQTLAQEDSSKEPSAAGSTIAEDDSSSVRNGSVAIDGNSFDTPARESEEESLAEKENDLVRSEIDAWSKVETPSPKKDDDWLMHNGTEKLTKSSETSVDAQQADGMVLDPASIGSPPTSSEETLLEPDGISQETNTDTSHNETSEKQCDYSVGKWVRDDTRPLYSGLECTLWLSPGFSCRLHDHPNKLMDRYRWQPAGCDMPPFNASRVLETLRNKVIAFVGDSLGRQQYQSIMCLLTRGRNDTAITDIGSTFGFYTPKGERKPNGFAHRFDATNTTIIFRWTVSLGEVHPLNVTDPLTRNALHLDRPEEFLRDHIDELDVVVLNTGHHWNGGKKKLNRFDYYYQGNPIDIAVPLAYNLTVHSIVQWVSERIKNTQTIAYYRSLSPRHFRNGDWNTGGTCDQIRFENEKQVQEGNRLDPNAESAIIGTGVDLLNITSLSFERGETHVSKYGGGVGGQDCLHWCLPGVPDTWNEILFADLARKFKSRESSTVA</sequence>
<dbReference type="EMBL" id="ABEU02000024">
    <property type="status" value="NOT_ANNOTATED_CDS"/>
    <property type="molecule type" value="Genomic_DNA"/>
</dbReference>
<evidence type="ECO:0000256" key="3">
    <source>
        <dbReference type="ARBA" id="ARBA00022692"/>
    </source>
</evidence>
<evidence type="ECO:0000259" key="8">
    <source>
        <dbReference type="Pfam" id="PF13839"/>
    </source>
</evidence>
<feature type="domain" description="Trichome birefringence-like N-terminal" evidence="9">
    <location>
        <begin position="170"/>
        <end position="224"/>
    </location>
</feature>
<feature type="region of interest" description="Disordered" evidence="7">
    <location>
        <begin position="131"/>
        <end position="169"/>
    </location>
</feature>
<evidence type="ECO:0000256" key="2">
    <source>
        <dbReference type="ARBA" id="ARBA00007727"/>
    </source>
</evidence>
<keyword evidence="6" id="KW-0472">Membrane</keyword>
<dbReference type="Pfam" id="PF14416">
    <property type="entry name" value="PMR5N"/>
    <property type="match status" value="1"/>
</dbReference>
<protein>
    <recommendedName>
        <fullName evidence="12">Trichome birefringence-like N-terminal domain-containing protein</fullName>
    </recommendedName>
</protein>
<dbReference type="AlphaFoldDB" id="A0A7I4CJU6"/>
<dbReference type="Proteomes" id="UP000006727">
    <property type="component" value="Chromosome 24"/>
</dbReference>
<keyword evidence="11" id="KW-1185">Reference proteome</keyword>
<keyword evidence="3" id="KW-0812">Transmembrane</keyword>
<dbReference type="Pfam" id="PF13839">
    <property type="entry name" value="PC-Esterase"/>
    <property type="match status" value="1"/>
</dbReference>
<dbReference type="PANTHER" id="PTHR32285:SF235">
    <property type="entry name" value="PROTEIN TRICHOME BIREFRINGENCE-LIKE 16"/>
    <property type="match status" value="1"/>
</dbReference>
<organism evidence="10 11">
    <name type="scientific">Physcomitrium patens</name>
    <name type="common">Spreading-leaved earth moss</name>
    <name type="synonym">Physcomitrella patens</name>
    <dbReference type="NCBI Taxonomy" id="3218"/>
    <lineage>
        <taxon>Eukaryota</taxon>
        <taxon>Viridiplantae</taxon>
        <taxon>Streptophyta</taxon>
        <taxon>Embryophyta</taxon>
        <taxon>Bryophyta</taxon>
        <taxon>Bryophytina</taxon>
        <taxon>Bryopsida</taxon>
        <taxon>Funariidae</taxon>
        <taxon>Funariales</taxon>
        <taxon>Funariaceae</taxon>
        <taxon>Physcomitrium</taxon>
    </lineage>
</organism>
<dbReference type="EnsemblPlants" id="Pp3c24_18900V3.4">
    <property type="protein sequence ID" value="Pp3c24_18900V3.4"/>
    <property type="gene ID" value="Pp3c24_18900"/>
</dbReference>
<dbReference type="InterPro" id="IPR025846">
    <property type="entry name" value="TBL_N"/>
</dbReference>
<evidence type="ECO:0000313" key="11">
    <source>
        <dbReference type="Proteomes" id="UP000006727"/>
    </source>
</evidence>
<evidence type="ECO:0000256" key="4">
    <source>
        <dbReference type="ARBA" id="ARBA00022968"/>
    </source>
</evidence>
<reference evidence="10" key="3">
    <citation type="submission" date="2020-12" db="UniProtKB">
        <authorList>
            <consortium name="EnsemblPlants"/>
        </authorList>
    </citation>
    <scope>IDENTIFICATION</scope>
</reference>
<name>A0A7I4CJU6_PHYPA</name>